<gene>
    <name evidence="2" type="ORF">BSZ36_12810</name>
</gene>
<dbReference type="EMBL" id="MQWB01000001">
    <property type="protein sequence ID" value="OZC03787.1"/>
    <property type="molecule type" value="Genomic_DNA"/>
</dbReference>
<dbReference type="Gene3D" id="1.10.3680.10">
    <property type="entry name" value="TerB-like"/>
    <property type="match status" value="1"/>
</dbReference>
<sequence>MRIFALWRLRTPFGMEETLIVPAHTICEKPKVCICVKPPLPWAFPQSLNAVHSASLSPYDLTKVVHLLLAVAGASDHPPEAHERQRAIELARGWSPDLDTGSIEAIVDTAYVAARRGIHLEAVARDVARVIGPEGTLRLLSNLGRIAQADGHLELREAMVIARIRAVLHGFDEPGPESAVKRPGSYGKRFRWAAAKGR</sequence>
<evidence type="ECO:0000313" key="2">
    <source>
        <dbReference type="EMBL" id="OZC03787.1"/>
    </source>
</evidence>
<dbReference type="InterPro" id="IPR029024">
    <property type="entry name" value="TerB-like"/>
</dbReference>
<name>A0A259U1Q8_9BACT</name>
<dbReference type="Pfam" id="PF05099">
    <property type="entry name" value="TerB"/>
    <property type="match status" value="1"/>
</dbReference>
<dbReference type="InterPro" id="IPR007791">
    <property type="entry name" value="DjlA_N"/>
</dbReference>
<dbReference type="Proteomes" id="UP000216446">
    <property type="component" value="Unassembled WGS sequence"/>
</dbReference>
<keyword evidence="3" id="KW-1185">Reference proteome</keyword>
<dbReference type="SUPFAM" id="SSF158682">
    <property type="entry name" value="TerB-like"/>
    <property type="match status" value="1"/>
</dbReference>
<dbReference type="CDD" id="cd07177">
    <property type="entry name" value="terB_like"/>
    <property type="match status" value="1"/>
</dbReference>
<protein>
    <recommendedName>
        <fullName evidence="1">Co-chaperone DjlA N-terminal domain-containing protein</fullName>
    </recommendedName>
</protein>
<organism evidence="2 3">
    <name type="scientific">Rubricoccus marinus</name>
    <dbReference type="NCBI Taxonomy" id="716817"/>
    <lineage>
        <taxon>Bacteria</taxon>
        <taxon>Pseudomonadati</taxon>
        <taxon>Rhodothermota</taxon>
        <taxon>Rhodothermia</taxon>
        <taxon>Rhodothermales</taxon>
        <taxon>Rubricoccaceae</taxon>
        <taxon>Rubricoccus</taxon>
    </lineage>
</organism>
<comment type="caution">
    <text evidence="2">The sequence shown here is derived from an EMBL/GenBank/DDBJ whole genome shotgun (WGS) entry which is preliminary data.</text>
</comment>
<dbReference type="AlphaFoldDB" id="A0A259U1Q8"/>
<evidence type="ECO:0000313" key="3">
    <source>
        <dbReference type="Proteomes" id="UP000216446"/>
    </source>
</evidence>
<evidence type="ECO:0000259" key="1">
    <source>
        <dbReference type="Pfam" id="PF05099"/>
    </source>
</evidence>
<dbReference type="InParanoid" id="A0A259U1Q8"/>
<feature type="domain" description="Co-chaperone DjlA N-terminal" evidence="1">
    <location>
        <begin position="65"/>
        <end position="169"/>
    </location>
</feature>
<proteinExistence type="predicted"/>
<reference evidence="2 3" key="1">
    <citation type="submission" date="2016-11" db="EMBL/GenBank/DDBJ databases">
        <title>Study of marine rhodopsin-containing bacteria.</title>
        <authorList>
            <person name="Yoshizawa S."/>
            <person name="Kumagai Y."/>
            <person name="Kogure K."/>
        </authorList>
    </citation>
    <scope>NUCLEOTIDE SEQUENCE [LARGE SCALE GENOMIC DNA]</scope>
    <source>
        <strain evidence="2 3">SG-29</strain>
    </source>
</reference>
<accession>A0A259U1Q8</accession>